<name>A0A6G8IF03_9BURK</name>
<gene>
    <name evidence="1" type="ORF">G9Q37_05360</name>
</gene>
<reference evidence="1 2" key="1">
    <citation type="submission" date="2020-03" db="EMBL/GenBank/DDBJ databases">
        <title>Hydrogenophaga sp. nov. isolated from cyanobacterial mat.</title>
        <authorList>
            <person name="Thorat V."/>
            <person name="Kirdat K."/>
            <person name="Tiwarekar B."/>
            <person name="Costa E.D."/>
            <person name="Yadav A."/>
        </authorList>
    </citation>
    <scope>NUCLEOTIDE SEQUENCE [LARGE SCALE GENOMIC DNA]</scope>
    <source>
        <strain evidence="1 2">BA0156</strain>
    </source>
</reference>
<protein>
    <submittedName>
        <fullName evidence="1">Uncharacterized protein</fullName>
    </submittedName>
</protein>
<keyword evidence="2" id="KW-1185">Reference proteome</keyword>
<dbReference type="Proteomes" id="UP000503162">
    <property type="component" value="Chromosome"/>
</dbReference>
<accession>A0A6G8IF03</accession>
<dbReference type="EMBL" id="CP049989">
    <property type="protein sequence ID" value="QIM51606.1"/>
    <property type="molecule type" value="Genomic_DNA"/>
</dbReference>
<dbReference type="KEGG" id="hcz:G9Q37_05360"/>
<organism evidence="1 2">
    <name type="scientific">Hydrogenophaga crocea</name>
    <dbReference type="NCBI Taxonomy" id="2716225"/>
    <lineage>
        <taxon>Bacteria</taxon>
        <taxon>Pseudomonadati</taxon>
        <taxon>Pseudomonadota</taxon>
        <taxon>Betaproteobacteria</taxon>
        <taxon>Burkholderiales</taxon>
        <taxon>Comamonadaceae</taxon>
        <taxon>Hydrogenophaga</taxon>
    </lineage>
</organism>
<evidence type="ECO:0000313" key="1">
    <source>
        <dbReference type="EMBL" id="QIM51606.1"/>
    </source>
</evidence>
<evidence type="ECO:0000313" key="2">
    <source>
        <dbReference type="Proteomes" id="UP000503162"/>
    </source>
</evidence>
<dbReference type="RefSeq" id="WP_166225615.1">
    <property type="nucleotide sequence ID" value="NZ_CP049989.1"/>
</dbReference>
<dbReference type="AlphaFoldDB" id="A0A6G8IF03"/>
<proteinExistence type="predicted"/>
<sequence length="149" mass="16824">MSLSLQAIDRLFTRMSVTYGEAWNRSLGQAPINDVKSVWAHELGVFANSLTRIAWALENLPAKCPNVIEFRNLCRQAPMPEAPRLPEPKADPERVRAELAKLGDLKVKVQTKGGDGREWARSILRRYQACERINPTVLRFAREALKEAA</sequence>